<evidence type="ECO:0000259" key="1">
    <source>
        <dbReference type="PROSITE" id="PS51186"/>
    </source>
</evidence>
<accession>A0A7K4HLZ7</accession>
<evidence type="ECO:0000313" key="2">
    <source>
        <dbReference type="EMBL" id="NVO66283.1"/>
    </source>
</evidence>
<organism evidence="2 3">
    <name type="scientific">Methanofollis tationis</name>
    <dbReference type="NCBI Taxonomy" id="81417"/>
    <lineage>
        <taxon>Archaea</taxon>
        <taxon>Methanobacteriati</taxon>
        <taxon>Methanobacteriota</taxon>
        <taxon>Stenosarchaea group</taxon>
        <taxon>Methanomicrobia</taxon>
        <taxon>Methanomicrobiales</taxon>
        <taxon>Methanomicrobiaceae</taxon>
        <taxon>Methanofollis</taxon>
    </lineage>
</organism>
<dbReference type="OrthoDB" id="87545at2157"/>
<feature type="domain" description="N-acetyltransferase" evidence="1">
    <location>
        <begin position="2"/>
        <end position="139"/>
    </location>
</feature>
<dbReference type="PANTHER" id="PTHR43233:SF1">
    <property type="entry name" value="FAMILY N-ACETYLTRANSFERASE, PUTATIVE (AFU_ORTHOLOGUE AFUA_6G03350)-RELATED"/>
    <property type="match status" value="1"/>
</dbReference>
<dbReference type="PANTHER" id="PTHR43233">
    <property type="entry name" value="FAMILY N-ACETYLTRANSFERASE, PUTATIVE (AFU_ORTHOLOGUE AFUA_6G03350)-RELATED"/>
    <property type="match status" value="1"/>
</dbReference>
<dbReference type="Gene3D" id="3.40.630.30">
    <property type="match status" value="1"/>
</dbReference>
<dbReference type="Proteomes" id="UP000570823">
    <property type="component" value="Unassembled WGS sequence"/>
</dbReference>
<sequence>MTALQIVSAWDADEIVALYRAGGWWKEAWTPEGIAPLIAGSFCFIVATEGEQAVGMGRAISDGCSDAYLQDIVVLPACRGRGIGAAILEALVAFCRKRGLTWIGLIAQPGTAPFYEREGFAVMEGHVPMLLEEYHAHDR</sequence>
<gene>
    <name evidence="2" type="ORF">HWN36_02910</name>
</gene>
<dbReference type="InterPro" id="IPR016181">
    <property type="entry name" value="Acyl_CoA_acyltransferase"/>
</dbReference>
<keyword evidence="2" id="KW-0808">Transferase</keyword>
<dbReference type="SUPFAM" id="SSF55729">
    <property type="entry name" value="Acyl-CoA N-acyltransferases (Nat)"/>
    <property type="match status" value="1"/>
</dbReference>
<dbReference type="Pfam" id="PF13508">
    <property type="entry name" value="Acetyltransf_7"/>
    <property type="match status" value="1"/>
</dbReference>
<name>A0A7K4HLZ7_9EURY</name>
<dbReference type="CDD" id="cd04301">
    <property type="entry name" value="NAT_SF"/>
    <property type="match status" value="1"/>
</dbReference>
<dbReference type="AlphaFoldDB" id="A0A7K4HLZ7"/>
<dbReference type="PROSITE" id="PS51186">
    <property type="entry name" value="GNAT"/>
    <property type="match status" value="1"/>
</dbReference>
<comment type="caution">
    <text evidence="2">The sequence shown here is derived from an EMBL/GenBank/DDBJ whole genome shotgun (WGS) entry which is preliminary data.</text>
</comment>
<dbReference type="RefSeq" id="WP_176787991.1">
    <property type="nucleotide sequence ID" value="NZ_JABXWR010000001.1"/>
</dbReference>
<reference evidence="2 3" key="1">
    <citation type="submission" date="2020-06" db="EMBL/GenBank/DDBJ databases">
        <title>Methanofollis fontis sp. nov., a methanogen isolated from marine sediments near a cold seep at Four-Way Closure Ridge offshore southwestern Taiwan.</title>
        <authorList>
            <person name="Chen S.-C."/>
            <person name="Teng N.-H."/>
            <person name="Lin Y.-S."/>
            <person name="Lai M.-C."/>
            <person name="Chen H.-H."/>
            <person name="Wang C.-C."/>
        </authorList>
    </citation>
    <scope>NUCLEOTIDE SEQUENCE [LARGE SCALE GENOMIC DNA]</scope>
    <source>
        <strain evidence="2 3">DSM 2702</strain>
    </source>
</reference>
<dbReference type="InterPro" id="IPR000182">
    <property type="entry name" value="GNAT_dom"/>
</dbReference>
<proteinExistence type="predicted"/>
<dbReference type="InterPro" id="IPR053144">
    <property type="entry name" value="Acetyltransferase_Butenolide"/>
</dbReference>
<keyword evidence="3" id="KW-1185">Reference proteome</keyword>
<evidence type="ECO:0000313" key="3">
    <source>
        <dbReference type="Proteomes" id="UP000570823"/>
    </source>
</evidence>
<protein>
    <submittedName>
        <fullName evidence="2">GNAT family N-acetyltransferase</fullName>
    </submittedName>
</protein>
<dbReference type="EMBL" id="JABXWR010000001">
    <property type="protein sequence ID" value="NVO66283.1"/>
    <property type="molecule type" value="Genomic_DNA"/>
</dbReference>
<dbReference type="GO" id="GO:0016747">
    <property type="term" value="F:acyltransferase activity, transferring groups other than amino-acyl groups"/>
    <property type="evidence" value="ECO:0007669"/>
    <property type="project" value="InterPro"/>
</dbReference>